<dbReference type="AlphaFoldDB" id="A0A4D6L6P8"/>
<dbReference type="EMBL" id="CP039346">
    <property type="protein sequence ID" value="QCD84189.1"/>
    <property type="molecule type" value="Genomic_DNA"/>
</dbReference>
<gene>
    <name evidence="1" type="ORF">DEO72_LG2g4539</name>
</gene>
<proteinExistence type="predicted"/>
<sequence length="168" mass="18541">MLVVVLGVVHHDHHLHIDDFEKIGDGEPLFGEFEKSLAKDKMALMMKILDNRQMVVSWLKCQTSVMDQHHNLIDARRNRTRKGYVGIGCLMGCQTEDQAMVLLVQHLARAAPRPAPRRDNPAPVQSGGGSILSGIAGFGPRTIQHEKVVSEVAALLNMDANPSELSFN</sequence>
<name>A0A4D6L6P8_VIGUN</name>
<organism evidence="1 2">
    <name type="scientific">Vigna unguiculata</name>
    <name type="common">Cowpea</name>
    <dbReference type="NCBI Taxonomy" id="3917"/>
    <lineage>
        <taxon>Eukaryota</taxon>
        <taxon>Viridiplantae</taxon>
        <taxon>Streptophyta</taxon>
        <taxon>Embryophyta</taxon>
        <taxon>Tracheophyta</taxon>
        <taxon>Spermatophyta</taxon>
        <taxon>Magnoliopsida</taxon>
        <taxon>eudicotyledons</taxon>
        <taxon>Gunneridae</taxon>
        <taxon>Pentapetalae</taxon>
        <taxon>rosids</taxon>
        <taxon>fabids</taxon>
        <taxon>Fabales</taxon>
        <taxon>Fabaceae</taxon>
        <taxon>Papilionoideae</taxon>
        <taxon>50 kb inversion clade</taxon>
        <taxon>NPAAA clade</taxon>
        <taxon>indigoferoid/millettioid clade</taxon>
        <taxon>Phaseoleae</taxon>
        <taxon>Vigna</taxon>
    </lineage>
</organism>
<evidence type="ECO:0000313" key="1">
    <source>
        <dbReference type="EMBL" id="QCD84189.1"/>
    </source>
</evidence>
<accession>A0A4D6L6P8</accession>
<evidence type="ECO:0000313" key="2">
    <source>
        <dbReference type="Proteomes" id="UP000501690"/>
    </source>
</evidence>
<keyword evidence="2" id="KW-1185">Reference proteome</keyword>
<reference evidence="1 2" key="1">
    <citation type="submission" date="2019-04" db="EMBL/GenBank/DDBJ databases">
        <title>An improved genome assembly and genetic linkage map for asparagus bean, Vigna unguiculata ssp. sesquipedialis.</title>
        <authorList>
            <person name="Xia Q."/>
            <person name="Zhang R."/>
            <person name="Dong Y."/>
        </authorList>
    </citation>
    <scope>NUCLEOTIDE SEQUENCE [LARGE SCALE GENOMIC DNA]</scope>
    <source>
        <tissue evidence="1">Leaf</tissue>
    </source>
</reference>
<protein>
    <submittedName>
        <fullName evidence="1">Uncharacterized protein</fullName>
    </submittedName>
</protein>
<dbReference type="Proteomes" id="UP000501690">
    <property type="component" value="Linkage Group LG2"/>
</dbReference>